<sequence>MCKATVTFNPIPLVEPAASAARELTRVAAERAFKNLLRRKATDKKVPLHRPFSSAGKLNQWKRFRGWVHRKTHREKEEPASGVDAYGDAILISFRAASAGQRGGQDHRRAALAGSPGFDDLDLDLDPVCVIELVLLFAIFFARFFYLSYKFLFNRYFIFFVFRVCYVGCCIMLEAYYDLPTATEDPLPSATSVQLSSTEATVNPAATENTVPSTSIPVHGQPITSTVEVLPTVNTDTLFQDLPTETEDPLPPATSVQLSSTEATVNSVSTENEVPSTSIPDIPVQVQPTVSFSASSTENALPSATSVQLSSTEAIVDSAFTENEVPSTSIPDIPVQVQPTVSFSASSTEDALPSATSVQLSSTEAIVNSASTEKEVPSTSIPGIPVQDQPTVSFSTSSTEDALPSATSVQLSSIEAIVDSASTVNAVPSTSIPDIPVQDQPTVSFSTSSIEDPLPSAISVQLSSTAARVNSASTENAVPSTSNPCIPTAQGQRTVSFSTSSSDGPATTASGIVSGLSETVIGEPTISSDSVSYTTVTVVSTGKNGRLSRTCKNRPTLASISNAQRADHMSTSVDPSSTIPSNYSLKAIYVPSHATAVARPSSSSTLKSLPSSIQPTNGSTSNNGTLYRTCKNRPTQSERKYQACLSASISNSQRADHMSNSVDPSLTIPSNYSSKAIYAPSHATAVARPSSSSTLKSLPSSIQPTIGSTGNNGTFYRTCKNRRTFASLANAQPADHMSTRVDQSLTMSPNYSSNAIYAPSHATAVARPSSRLTLKSLPSSIQPTIGSTGPARIAERLHSYLMHSMQTI</sequence>
<reference evidence="2" key="1">
    <citation type="journal article" date="2024" name="Front. Bioeng. Biotechnol.">
        <title>Genome-scale model development and genomic sequencing of the oleaginous clade Lipomyces.</title>
        <authorList>
            <person name="Czajka J.J."/>
            <person name="Han Y."/>
            <person name="Kim J."/>
            <person name="Mondo S.J."/>
            <person name="Hofstad B.A."/>
            <person name="Robles A."/>
            <person name="Haridas S."/>
            <person name="Riley R."/>
            <person name="LaButti K."/>
            <person name="Pangilinan J."/>
            <person name="Andreopoulos W."/>
            <person name="Lipzen A."/>
            <person name="Yan J."/>
            <person name="Wang M."/>
            <person name="Ng V."/>
            <person name="Grigoriev I.V."/>
            <person name="Spatafora J.W."/>
            <person name="Magnuson J.K."/>
            <person name="Baker S.E."/>
            <person name="Pomraning K.R."/>
        </authorList>
    </citation>
    <scope>NUCLEOTIDE SEQUENCE [LARGE SCALE GENOMIC DNA]</scope>
    <source>
        <strain evidence="2">CBS 7786</strain>
    </source>
</reference>
<name>A0ACC3T3Z3_LIPKO</name>
<protein>
    <submittedName>
        <fullName evidence="1">Uncharacterized protein</fullName>
    </submittedName>
</protein>
<evidence type="ECO:0000313" key="2">
    <source>
        <dbReference type="Proteomes" id="UP001433508"/>
    </source>
</evidence>
<dbReference type="Proteomes" id="UP001433508">
    <property type="component" value="Unassembled WGS sequence"/>
</dbReference>
<keyword evidence="2" id="KW-1185">Reference proteome</keyword>
<dbReference type="EMBL" id="MU971359">
    <property type="protein sequence ID" value="KAK9238154.1"/>
    <property type="molecule type" value="Genomic_DNA"/>
</dbReference>
<comment type="caution">
    <text evidence="1">The sequence shown here is derived from an EMBL/GenBank/DDBJ whole genome shotgun (WGS) entry which is preliminary data.</text>
</comment>
<accession>A0ACC3T3Z3</accession>
<gene>
    <name evidence="1" type="ORF">V1525DRAFT_418768</name>
</gene>
<proteinExistence type="predicted"/>
<organism evidence="1 2">
    <name type="scientific">Lipomyces kononenkoae</name>
    <name type="common">Yeast</name>
    <dbReference type="NCBI Taxonomy" id="34357"/>
    <lineage>
        <taxon>Eukaryota</taxon>
        <taxon>Fungi</taxon>
        <taxon>Dikarya</taxon>
        <taxon>Ascomycota</taxon>
        <taxon>Saccharomycotina</taxon>
        <taxon>Lipomycetes</taxon>
        <taxon>Lipomycetales</taxon>
        <taxon>Lipomycetaceae</taxon>
        <taxon>Lipomyces</taxon>
    </lineage>
</organism>
<evidence type="ECO:0000313" key="1">
    <source>
        <dbReference type="EMBL" id="KAK9238154.1"/>
    </source>
</evidence>